<dbReference type="Gene3D" id="2.60.40.10">
    <property type="entry name" value="Immunoglobulins"/>
    <property type="match status" value="1"/>
</dbReference>
<feature type="domain" description="SLH" evidence="2">
    <location>
        <begin position="1075"/>
        <end position="1137"/>
    </location>
</feature>
<dbReference type="Gene3D" id="1.20.1270.70">
    <property type="entry name" value="Designed single chain three-helix bundle"/>
    <property type="match status" value="1"/>
</dbReference>
<dbReference type="PANTHER" id="PTHR43465">
    <property type="entry name" value="DUF1680 DOMAIN PROTEIN (AFU_ORTHOLOGUE AFUA_1G08910)"/>
    <property type="match status" value="1"/>
</dbReference>
<feature type="non-terminal residue" evidence="3">
    <location>
        <position position="1"/>
    </location>
</feature>
<evidence type="ECO:0000259" key="2">
    <source>
        <dbReference type="PROSITE" id="PS51272"/>
    </source>
</evidence>
<dbReference type="Gene3D" id="2.60.120.260">
    <property type="entry name" value="Galactose-binding domain-like"/>
    <property type="match status" value="1"/>
</dbReference>
<sequence length="1137" mass="125982">DFSNHEMYCAGHFFEAVDAYTRYREGIGKPDYSLYVAGKRFADEIVSLFGPDGERHEVPGHEEVELGLIKIAKLVEEYEGEGAGDKYVETAQLFIDRRGENSSLRDSGYYGGTYSQDRTAFANETSAVGHSVRAMYFYTGATDVAALLPDDNETKQTYMNTLSTIWDAVENRKTYITGGIGTTAPSSDSEGFGDDYVLPNDQSYCEICAAIGSANWNQRMNLLYEDAKYADVVERNLYNSILVGTNLDGNRFYYSTLLEVESGNARSEWFGCACCPPNLMRTIAKLSEYMYTVHGDKLYVNQYIGSDGSVNVDGTEVAITQETNYPWEGSVKMTVDPAADKAFAMKIRIPGWIDEQENKTVTIKVNDTEVTGEKENGYVTVDRTWKKGDVVTIEMPMEVRKTEADPHVTTNEGRIVLERGPIVYCMEKAGNAQMNEDIEEFSPLNFVIPRASELKAEYKEDLLDGVVEITGDVMYDDGSVNGKLAKLQAVPYYAWNNRGDDGVEGQNSSSQMLIWTTATDEEISDLMITGGMPITPKEKTTLTAELTSGEAKSYQWEIVSGDSLEIVSGADAATVTIKGLAVGKTTLKVTVTTADGKTLTDETEFEVEEKKDPRENNVAPKATPSATFVNPYLDRNTAPKKVIDGTLADGPSMTWNTYSMSGDTDTITLTWDQEYDLYGMRVMWWSDNGGVKFPQSCKAEYYDAETDSWVELTDMTDETGAAITSVGVKYGTETETSNNESSFINGNNRYWNVATFTEPIKTTKIRLTPTRNGSGSTGFGIGEWEVFGEVSGSVDEAELESITVTPPTKTEYTVGEELVLDGMKVTANYSDDTTKDVAVADCKVSGYDKTKVGDQTVTVTYEGKTATFKVTVKEAAKPDDTDKKELETAVKNAIPDTEKAKYSAESWAAYEEALKKAEEVLAKEDATQQEIDDAVAALDKASKALQAKGLPYEDVVESDWFYDEVAYNYYEEIMTGMDPTHFGPYVVLPRAQFATILHRIEGKPAAEYTNRFPDVPDEQFYSTAVLWAADAKIITGYTDSGYFGTNDPITREQMVTMMYRYAEYKGYESKDPTDISAFTDADKVTEFAEKAMKWAVANGIIAGKENEDGSYRLDPQGDTSRAECAIIIERFMKTFEE</sequence>
<gene>
    <name evidence="3" type="ORF">OCV99_13305</name>
</gene>
<dbReference type="RefSeq" id="WP_262575675.1">
    <property type="nucleotide sequence ID" value="NZ_JAOQJU010000020.1"/>
</dbReference>
<dbReference type="Pfam" id="PF07523">
    <property type="entry name" value="Big_3"/>
    <property type="match status" value="1"/>
</dbReference>
<dbReference type="EMBL" id="JAOQJU010000020">
    <property type="protein sequence ID" value="MCU6687497.1"/>
    <property type="molecule type" value="Genomic_DNA"/>
</dbReference>
<dbReference type="InterPro" id="IPR049174">
    <property type="entry name" value="Beta-AFase-like"/>
</dbReference>
<dbReference type="InterPro" id="IPR012878">
    <property type="entry name" value="Beta-AFase-like_GH127_cat"/>
</dbReference>
<reference evidence="3 4" key="1">
    <citation type="journal article" date="2021" name="ISME Commun">
        <title>Automated analysis of genomic sequences facilitates high-throughput and comprehensive description of bacteria.</title>
        <authorList>
            <person name="Hitch T.C.A."/>
        </authorList>
    </citation>
    <scope>NUCLEOTIDE SEQUENCE [LARGE SCALE GENOMIC DNA]</scope>
    <source>
        <strain evidence="3 4">Sanger_03</strain>
    </source>
</reference>
<dbReference type="InterPro" id="IPR001119">
    <property type="entry name" value="SLH_dom"/>
</dbReference>
<name>A0ABT2RQ07_9FIRM</name>
<keyword evidence="3" id="KW-0378">Hydrolase</keyword>
<dbReference type="GO" id="GO:0016787">
    <property type="term" value="F:hydrolase activity"/>
    <property type="evidence" value="ECO:0007669"/>
    <property type="project" value="UniProtKB-KW"/>
</dbReference>
<dbReference type="Pfam" id="PF20736">
    <property type="entry name" value="Glyco_hydro127M"/>
    <property type="match status" value="1"/>
</dbReference>
<accession>A0ABT2RQ07</accession>
<keyword evidence="4" id="KW-1185">Reference proteome</keyword>
<proteinExistence type="predicted"/>
<dbReference type="Pfam" id="PF20737">
    <property type="entry name" value="Glyco_hydro127C"/>
    <property type="match status" value="1"/>
</dbReference>
<dbReference type="InterPro" id="IPR013783">
    <property type="entry name" value="Ig-like_fold"/>
</dbReference>
<dbReference type="Pfam" id="PF22352">
    <property type="entry name" value="K319L-like_PKD"/>
    <property type="match status" value="1"/>
</dbReference>
<evidence type="ECO:0000256" key="1">
    <source>
        <dbReference type="ARBA" id="ARBA00022737"/>
    </source>
</evidence>
<comment type="caution">
    <text evidence="3">The sequence shown here is derived from an EMBL/GenBank/DDBJ whole genome shotgun (WGS) entry which is preliminary data.</text>
</comment>
<dbReference type="InterPro" id="IPR008928">
    <property type="entry name" value="6-hairpin_glycosidase_sf"/>
</dbReference>
<dbReference type="Pfam" id="PF00395">
    <property type="entry name" value="SLH"/>
    <property type="match status" value="3"/>
</dbReference>
<protein>
    <submittedName>
        <fullName evidence="3">Glycoside hydrolase family 127 protein</fullName>
    </submittedName>
</protein>
<dbReference type="Pfam" id="PF07554">
    <property type="entry name" value="FIVAR"/>
    <property type="match status" value="1"/>
</dbReference>
<keyword evidence="1" id="KW-0677">Repeat</keyword>
<dbReference type="PANTHER" id="PTHR43465:SF2">
    <property type="entry name" value="DUF1680 DOMAIN PROTEIN (AFU_ORTHOLOGUE AFUA_1G08910)"/>
    <property type="match status" value="1"/>
</dbReference>
<dbReference type="Gene3D" id="2.60.40.3630">
    <property type="match status" value="1"/>
</dbReference>
<dbReference type="Pfam" id="PF07944">
    <property type="entry name" value="Beta-AFase-like_GH127_cat"/>
    <property type="match status" value="1"/>
</dbReference>
<feature type="domain" description="SLH" evidence="2">
    <location>
        <begin position="1008"/>
        <end position="1072"/>
    </location>
</feature>
<dbReference type="InterPro" id="IPR049049">
    <property type="entry name" value="Beta-AFase-like_GH127_C"/>
</dbReference>
<organism evidence="3 4">
    <name type="scientific">Dorea acetigenes</name>
    <dbReference type="NCBI Taxonomy" id="2981787"/>
    <lineage>
        <taxon>Bacteria</taxon>
        <taxon>Bacillati</taxon>
        <taxon>Bacillota</taxon>
        <taxon>Clostridia</taxon>
        <taxon>Lachnospirales</taxon>
        <taxon>Lachnospiraceae</taxon>
        <taxon>Dorea</taxon>
    </lineage>
</organism>
<evidence type="ECO:0000313" key="4">
    <source>
        <dbReference type="Proteomes" id="UP001652431"/>
    </source>
</evidence>
<feature type="domain" description="SLH" evidence="2">
    <location>
        <begin position="948"/>
        <end position="1007"/>
    </location>
</feature>
<dbReference type="PROSITE" id="PS51272">
    <property type="entry name" value="SLH"/>
    <property type="match status" value="3"/>
</dbReference>
<evidence type="ECO:0000313" key="3">
    <source>
        <dbReference type="EMBL" id="MCU6687497.1"/>
    </source>
</evidence>
<dbReference type="InterPro" id="IPR049046">
    <property type="entry name" value="Beta-AFase-like_GH127_middle"/>
</dbReference>
<dbReference type="InterPro" id="IPR022038">
    <property type="entry name" value="Ig-like_bact"/>
</dbReference>
<dbReference type="Proteomes" id="UP001652431">
    <property type="component" value="Unassembled WGS sequence"/>
</dbReference>
<dbReference type="SUPFAM" id="SSF48208">
    <property type="entry name" value="Six-hairpin glycosidases"/>
    <property type="match status" value="1"/>
</dbReference>